<dbReference type="KEGG" id="thu:AC731_015510"/>
<evidence type="ECO:0000313" key="15">
    <source>
        <dbReference type="Proteomes" id="UP000036902"/>
    </source>
</evidence>
<keyword evidence="9 10" id="KW-0998">Cell outer membrane</keyword>
<keyword evidence="5 10" id="KW-0812">Transmembrane</keyword>
<reference evidence="15" key="1">
    <citation type="submission" date="2016-03" db="EMBL/GenBank/DDBJ databases">
        <authorList>
            <person name="Ma C."/>
            <person name="Zhou S."/>
            <person name="Yang G."/>
        </authorList>
    </citation>
    <scope>NUCLEOTIDE SEQUENCE [LARGE SCALE GENOMIC DNA]</scope>
    <source>
        <strain evidence="15">SgZ-1</strain>
    </source>
</reference>
<evidence type="ECO:0000313" key="14">
    <source>
        <dbReference type="EMBL" id="AMO39161.1"/>
    </source>
</evidence>
<keyword evidence="3 10" id="KW-0813">Transport</keyword>
<dbReference type="PANTHER" id="PTHR30069">
    <property type="entry name" value="TONB-DEPENDENT OUTER MEMBRANE RECEPTOR"/>
    <property type="match status" value="1"/>
</dbReference>
<evidence type="ECO:0000256" key="2">
    <source>
        <dbReference type="ARBA" id="ARBA00009810"/>
    </source>
</evidence>
<gene>
    <name evidence="14" type="ORF">AC731_015510</name>
</gene>
<keyword evidence="7 10" id="KW-0472">Membrane</keyword>
<keyword evidence="15" id="KW-1185">Reference proteome</keyword>
<dbReference type="EMBL" id="CP014646">
    <property type="protein sequence ID" value="AMO39161.1"/>
    <property type="molecule type" value="Genomic_DNA"/>
</dbReference>
<sequence>MPGALAADAFFDDIPIVLTASRMAQSPVDAPVAVTIIDREMINASGFTEIHDLMRLVPGFLVADWAEGSPTVANHGLGDAYDRRIKVMIDGRTVNSPLWGNTNWQDLPLRVDDLERVEVVRGPNGAAYGVNAFQAVINLITRSPSTESGARVISRLGKDGFYDHGFRANGSAESPIDWRLSGSHRRADNFRNYLDDGGDVNPRETIARSVLNFSATAQLSTRDELGLMLGLSDGTSDRGIPGDLEEPLREDDARSNFLHLSWRRSFAVDSELTVQYYHQDERMRASWLNTRYPPLVIPLDMNSDVRRDDLEVQYSATLSPAWRFMVGAGVRREAARAQSMFNTRGTLSGTSSQLFGSVVWSPVERLKLDLGGTLENHHYSGSLFSPRFALNYALTPESALRLSGGVSYRTPSLVESYAEQVVRIGSQIKQLFLRAGDDVQPERVKHIEIGYAAIFREIGVGLDVRAFHKRYTDYIDDQRCFYPRQPWERPLPSGERLCPPAPSGYAPFEYDLRERRGPRSFLIQNAGSFTMTGGEFSVDWHRSGWGRVVLSQAVIDIDAGRDILDPDFETSAPTSITSLLLVKELPDRWRASLGYYRHAVMNWLNDGDRVPEQDRFDLKLARSFGAPGSGSEVAIVAQSLGGRYVDFHEGRYRHEPRLFASLNLSW</sequence>
<dbReference type="STRING" id="1134435.AC731_015510"/>
<organism evidence="14 15">
    <name type="scientific">Thauera humireducens</name>
    <dbReference type="NCBI Taxonomy" id="1134435"/>
    <lineage>
        <taxon>Bacteria</taxon>
        <taxon>Pseudomonadati</taxon>
        <taxon>Pseudomonadota</taxon>
        <taxon>Betaproteobacteria</taxon>
        <taxon>Rhodocyclales</taxon>
        <taxon>Zoogloeaceae</taxon>
        <taxon>Thauera</taxon>
    </lineage>
</organism>
<dbReference type="Pfam" id="PF00593">
    <property type="entry name" value="TonB_dep_Rec_b-barrel"/>
    <property type="match status" value="1"/>
</dbReference>
<dbReference type="Gene3D" id="2.40.170.20">
    <property type="entry name" value="TonB-dependent receptor, beta-barrel domain"/>
    <property type="match status" value="1"/>
</dbReference>
<dbReference type="Pfam" id="PF07715">
    <property type="entry name" value="Plug"/>
    <property type="match status" value="1"/>
</dbReference>
<dbReference type="GO" id="GO:0015344">
    <property type="term" value="F:siderophore uptake transmembrane transporter activity"/>
    <property type="evidence" value="ECO:0007669"/>
    <property type="project" value="TreeGrafter"/>
</dbReference>
<evidence type="ECO:0000256" key="4">
    <source>
        <dbReference type="ARBA" id="ARBA00022452"/>
    </source>
</evidence>
<accession>A0A127KB78</accession>
<dbReference type="AlphaFoldDB" id="A0A127KB78"/>
<evidence type="ECO:0000256" key="9">
    <source>
        <dbReference type="ARBA" id="ARBA00023237"/>
    </source>
</evidence>
<keyword evidence="6 11" id="KW-0798">TonB box</keyword>
<feature type="domain" description="TonB-dependent receptor plug" evidence="13">
    <location>
        <begin position="28"/>
        <end position="135"/>
    </location>
</feature>
<evidence type="ECO:0000256" key="3">
    <source>
        <dbReference type="ARBA" id="ARBA00022448"/>
    </source>
</evidence>
<evidence type="ECO:0000259" key="13">
    <source>
        <dbReference type="Pfam" id="PF07715"/>
    </source>
</evidence>
<evidence type="ECO:0000256" key="10">
    <source>
        <dbReference type="PROSITE-ProRule" id="PRU01360"/>
    </source>
</evidence>
<dbReference type="InterPro" id="IPR000531">
    <property type="entry name" value="Beta-barrel_TonB"/>
</dbReference>
<keyword evidence="8 14" id="KW-0675">Receptor</keyword>
<evidence type="ECO:0000259" key="12">
    <source>
        <dbReference type="Pfam" id="PF00593"/>
    </source>
</evidence>
<dbReference type="Proteomes" id="UP000036902">
    <property type="component" value="Chromosome"/>
</dbReference>
<name>A0A127KB78_9RHOO</name>
<evidence type="ECO:0000256" key="11">
    <source>
        <dbReference type="RuleBase" id="RU003357"/>
    </source>
</evidence>
<dbReference type="PANTHER" id="PTHR30069:SF27">
    <property type="entry name" value="BLL4766 PROTEIN"/>
    <property type="match status" value="1"/>
</dbReference>
<dbReference type="Gene3D" id="2.170.130.10">
    <property type="entry name" value="TonB-dependent receptor, plug domain"/>
    <property type="match status" value="1"/>
</dbReference>
<evidence type="ECO:0000256" key="1">
    <source>
        <dbReference type="ARBA" id="ARBA00004571"/>
    </source>
</evidence>
<dbReference type="InterPro" id="IPR036942">
    <property type="entry name" value="Beta-barrel_TonB_sf"/>
</dbReference>
<evidence type="ECO:0000256" key="8">
    <source>
        <dbReference type="ARBA" id="ARBA00023170"/>
    </source>
</evidence>
<keyword evidence="4 10" id="KW-1134">Transmembrane beta strand</keyword>
<proteinExistence type="inferred from homology"/>
<evidence type="ECO:0000256" key="6">
    <source>
        <dbReference type="ARBA" id="ARBA00023077"/>
    </source>
</evidence>
<comment type="subcellular location">
    <subcellularLocation>
        <location evidence="1 10">Cell outer membrane</location>
        <topology evidence="1 10">Multi-pass membrane protein</topology>
    </subcellularLocation>
</comment>
<dbReference type="InterPro" id="IPR039426">
    <property type="entry name" value="TonB-dep_rcpt-like"/>
</dbReference>
<dbReference type="SUPFAM" id="SSF56935">
    <property type="entry name" value="Porins"/>
    <property type="match status" value="1"/>
</dbReference>
<dbReference type="GO" id="GO:0044718">
    <property type="term" value="P:siderophore transmembrane transport"/>
    <property type="evidence" value="ECO:0007669"/>
    <property type="project" value="TreeGrafter"/>
</dbReference>
<comment type="similarity">
    <text evidence="2 10 11">Belongs to the TonB-dependent receptor family.</text>
</comment>
<dbReference type="PROSITE" id="PS52016">
    <property type="entry name" value="TONB_DEPENDENT_REC_3"/>
    <property type="match status" value="1"/>
</dbReference>
<protein>
    <submittedName>
        <fullName evidence="14">TonB-dependent receptor</fullName>
    </submittedName>
</protein>
<evidence type="ECO:0000256" key="5">
    <source>
        <dbReference type="ARBA" id="ARBA00022692"/>
    </source>
</evidence>
<dbReference type="InterPro" id="IPR037066">
    <property type="entry name" value="Plug_dom_sf"/>
</dbReference>
<evidence type="ECO:0000256" key="7">
    <source>
        <dbReference type="ARBA" id="ARBA00023136"/>
    </source>
</evidence>
<dbReference type="InterPro" id="IPR012910">
    <property type="entry name" value="Plug_dom"/>
</dbReference>
<feature type="domain" description="TonB-dependent receptor-like beta-barrel" evidence="12">
    <location>
        <begin position="190"/>
        <end position="610"/>
    </location>
</feature>
<dbReference type="GO" id="GO:0009279">
    <property type="term" value="C:cell outer membrane"/>
    <property type="evidence" value="ECO:0007669"/>
    <property type="project" value="UniProtKB-SubCell"/>
</dbReference>